<keyword evidence="3" id="KW-1185">Reference proteome</keyword>
<evidence type="ECO:0000313" key="2">
    <source>
        <dbReference type="EMBL" id="CAI0561242.1"/>
    </source>
</evidence>
<feature type="chain" id="PRO_5043976149" evidence="1">
    <location>
        <begin position="37"/>
        <end position="196"/>
    </location>
</feature>
<sequence length="196" mass="21608">MRRQSDRRRAKLKIMPLSSFLSVLLCMALSIPSADSNQEKSLTSIYDVLTAKGLPKGLLPKGVTNFKIDESSGDFEVHLDQACNAKFENELHYDCNVTGKLSYGQIESLSGISAKELFLWFQVKSIKVDVSDSGIICFDVGVVVKKFSVSLFELPKDCAASAADEAREEVQSGRFIEDAVTESRRGEVVSFGRDVL</sequence>
<dbReference type="AlphaFoldDB" id="A0AAV0RUM0"/>
<dbReference type="PANTHER" id="PTHR31676:SF110">
    <property type="entry name" value="TRANSMEMBRANE PROTEIN"/>
    <property type="match status" value="1"/>
</dbReference>
<dbReference type="SUPFAM" id="SSF141562">
    <property type="entry name" value="At5g01610-like"/>
    <property type="match status" value="1"/>
</dbReference>
<dbReference type="Pfam" id="PF04398">
    <property type="entry name" value="DUF538"/>
    <property type="match status" value="1"/>
</dbReference>
<evidence type="ECO:0000256" key="1">
    <source>
        <dbReference type="SAM" id="SignalP"/>
    </source>
</evidence>
<protein>
    <submittedName>
        <fullName evidence="2">Uncharacterized protein</fullName>
    </submittedName>
</protein>
<keyword evidence="1" id="KW-0732">Signal</keyword>
<evidence type="ECO:0000313" key="3">
    <source>
        <dbReference type="Proteomes" id="UP001154282"/>
    </source>
</evidence>
<gene>
    <name evidence="2" type="ORF">LITE_LOCUS50011</name>
</gene>
<accession>A0AAV0RUM0</accession>
<feature type="signal peptide" evidence="1">
    <location>
        <begin position="1"/>
        <end position="36"/>
    </location>
</feature>
<dbReference type="Proteomes" id="UP001154282">
    <property type="component" value="Unassembled WGS sequence"/>
</dbReference>
<comment type="caution">
    <text evidence="2">The sequence shown here is derived from an EMBL/GenBank/DDBJ whole genome shotgun (WGS) entry which is preliminary data.</text>
</comment>
<dbReference type="FunFam" id="2.30.240.10:FF:000002">
    <property type="entry name" value="Uncharacterized protein At3g07460"/>
    <property type="match status" value="1"/>
</dbReference>
<dbReference type="EMBL" id="CAMGYJ010000011">
    <property type="protein sequence ID" value="CAI0561242.1"/>
    <property type="molecule type" value="Genomic_DNA"/>
</dbReference>
<dbReference type="Gene3D" id="2.30.240.10">
    <property type="entry name" value="At5g01610-like"/>
    <property type="match status" value="1"/>
</dbReference>
<dbReference type="InterPro" id="IPR036758">
    <property type="entry name" value="At5g01610-like"/>
</dbReference>
<name>A0AAV0RUM0_9ROSI</name>
<proteinExistence type="predicted"/>
<reference evidence="2" key="1">
    <citation type="submission" date="2022-08" db="EMBL/GenBank/DDBJ databases">
        <authorList>
            <person name="Gutierrez-Valencia J."/>
        </authorList>
    </citation>
    <scope>NUCLEOTIDE SEQUENCE</scope>
</reference>
<dbReference type="PANTHER" id="PTHR31676">
    <property type="entry name" value="T31J12.3 PROTEIN-RELATED"/>
    <property type="match status" value="1"/>
</dbReference>
<organism evidence="2 3">
    <name type="scientific">Linum tenue</name>
    <dbReference type="NCBI Taxonomy" id="586396"/>
    <lineage>
        <taxon>Eukaryota</taxon>
        <taxon>Viridiplantae</taxon>
        <taxon>Streptophyta</taxon>
        <taxon>Embryophyta</taxon>
        <taxon>Tracheophyta</taxon>
        <taxon>Spermatophyta</taxon>
        <taxon>Magnoliopsida</taxon>
        <taxon>eudicotyledons</taxon>
        <taxon>Gunneridae</taxon>
        <taxon>Pentapetalae</taxon>
        <taxon>rosids</taxon>
        <taxon>fabids</taxon>
        <taxon>Malpighiales</taxon>
        <taxon>Linaceae</taxon>
        <taxon>Linum</taxon>
    </lineage>
</organism>
<dbReference type="InterPro" id="IPR007493">
    <property type="entry name" value="DUF538"/>
</dbReference>